<name>A0A415NZR7_9FIRM</name>
<dbReference type="RefSeq" id="WP_118412587.1">
    <property type="nucleotide sequence ID" value="NZ_QRPI01000005.1"/>
</dbReference>
<gene>
    <name evidence="3" type="ORF">DW927_20205</name>
    <name evidence="2" type="ORF">GMD50_03295</name>
</gene>
<proteinExistence type="predicted"/>
<evidence type="ECO:0000256" key="1">
    <source>
        <dbReference type="SAM" id="SignalP"/>
    </source>
</evidence>
<organism evidence="3 4">
    <name type="scientific">Roseburia intestinalis</name>
    <dbReference type="NCBI Taxonomy" id="166486"/>
    <lineage>
        <taxon>Bacteria</taxon>
        <taxon>Bacillati</taxon>
        <taxon>Bacillota</taxon>
        <taxon>Clostridia</taxon>
        <taxon>Lachnospirales</taxon>
        <taxon>Lachnospiraceae</taxon>
        <taxon>Roseburia</taxon>
    </lineage>
</organism>
<dbReference type="Proteomes" id="UP000478483">
    <property type="component" value="Unassembled WGS sequence"/>
</dbReference>
<dbReference type="Proteomes" id="UP000284465">
    <property type="component" value="Unassembled WGS sequence"/>
</dbReference>
<evidence type="ECO:0000313" key="2">
    <source>
        <dbReference type="EMBL" id="MTR84094.1"/>
    </source>
</evidence>
<protein>
    <recommendedName>
        <fullName evidence="6">DUF1471 domain-containing protein</fullName>
    </recommendedName>
</protein>
<dbReference type="EMBL" id="QSFP01000054">
    <property type="protein sequence ID" value="RHA60636.1"/>
    <property type="molecule type" value="Genomic_DNA"/>
</dbReference>
<feature type="signal peptide" evidence="1">
    <location>
        <begin position="1"/>
        <end position="29"/>
    </location>
</feature>
<keyword evidence="1" id="KW-0732">Signal</keyword>
<evidence type="ECO:0008006" key="6">
    <source>
        <dbReference type="Google" id="ProtNLM"/>
    </source>
</evidence>
<feature type="chain" id="PRO_5038237195" description="DUF1471 domain-containing protein" evidence="1">
    <location>
        <begin position="30"/>
        <end position="110"/>
    </location>
</feature>
<dbReference type="AlphaFoldDB" id="A0A415NZR7"/>
<evidence type="ECO:0000313" key="4">
    <source>
        <dbReference type="Proteomes" id="UP000284465"/>
    </source>
</evidence>
<evidence type="ECO:0000313" key="3">
    <source>
        <dbReference type="EMBL" id="RHA60636.1"/>
    </source>
</evidence>
<dbReference type="EMBL" id="WNAJ01000002">
    <property type="protein sequence ID" value="MTR84094.1"/>
    <property type="molecule type" value="Genomic_DNA"/>
</dbReference>
<sequence>MKNIINAFTTLFFYLLCVFGAAALLTASAQTAAAKEYKADVITEIENSDFNQAVITSCISQAQSAGYTLAVTPSANAEGETVSADVVLSYSYKMPVFGIEKTHQTRGIAR</sequence>
<accession>A0A415NZR7</accession>
<reference evidence="2 5" key="2">
    <citation type="journal article" date="2019" name="Nat. Med.">
        <title>A library of human gut bacterial isolates paired with longitudinal multiomics data enables mechanistic microbiome research.</title>
        <authorList>
            <person name="Poyet M."/>
            <person name="Groussin M."/>
            <person name="Gibbons S.M."/>
            <person name="Avila-Pacheco J."/>
            <person name="Jiang X."/>
            <person name="Kearney S.M."/>
            <person name="Perrotta A.R."/>
            <person name="Berdy B."/>
            <person name="Zhao S."/>
            <person name="Lieberman T.D."/>
            <person name="Swanson P.K."/>
            <person name="Smith M."/>
            <person name="Roesemann S."/>
            <person name="Alexander J.E."/>
            <person name="Rich S.A."/>
            <person name="Livny J."/>
            <person name="Vlamakis H."/>
            <person name="Clish C."/>
            <person name="Bullock K."/>
            <person name="Deik A."/>
            <person name="Scott J."/>
            <person name="Pierce K.A."/>
            <person name="Xavier R.J."/>
            <person name="Alm E.J."/>
        </authorList>
    </citation>
    <scope>NUCLEOTIDE SEQUENCE [LARGE SCALE GENOMIC DNA]</scope>
    <source>
        <strain evidence="2 5">BIOML-A1</strain>
    </source>
</reference>
<evidence type="ECO:0000313" key="5">
    <source>
        <dbReference type="Proteomes" id="UP000478483"/>
    </source>
</evidence>
<reference evidence="3 4" key="1">
    <citation type="submission" date="2018-08" db="EMBL/GenBank/DDBJ databases">
        <title>A genome reference for cultivated species of the human gut microbiota.</title>
        <authorList>
            <person name="Zou Y."/>
            <person name="Xue W."/>
            <person name="Luo G."/>
        </authorList>
    </citation>
    <scope>NUCLEOTIDE SEQUENCE [LARGE SCALE GENOMIC DNA]</scope>
    <source>
        <strain evidence="3 4">AM43-11</strain>
    </source>
</reference>
<comment type="caution">
    <text evidence="3">The sequence shown here is derived from an EMBL/GenBank/DDBJ whole genome shotgun (WGS) entry which is preliminary data.</text>
</comment>